<dbReference type="SUPFAM" id="SSF55785">
    <property type="entry name" value="PYP-like sensor domain (PAS domain)"/>
    <property type="match status" value="5"/>
</dbReference>
<dbReference type="PROSITE" id="PS50109">
    <property type="entry name" value="HIS_KIN"/>
    <property type="match status" value="1"/>
</dbReference>
<keyword evidence="4" id="KW-0808">Transferase</keyword>
<feature type="domain" description="PAS" evidence="8">
    <location>
        <begin position="267"/>
        <end position="343"/>
    </location>
</feature>
<dbReference type="InterPro" id="IPR000014">
    <property type="entry name" value="PAS"/>
</dbReference>
<feature type="domain" description="PAS" evidence="8">
    <location>
        <begin position="645"/>
        <end position="715"/>
    </location>
</feature>
<evidence type="ECO:0000259" key="8">
    <source>
        <dbReference type="PROSITE" id="PS50112"/>
    </source>
</evidence>
<feature type="domain" description="PAC" evidence="9">
    <location>
        <begin position="596"/>
        <end position="648"/>
    </location>
</feature>
<dbReference type="Gene3D" id="3.30.565.10">
    <property type="entry name" value="Histidine kinase-like ATPase, C-terminal domain"/>
    <property type="match status" value="1"/>
</dbReference>
<gene>
    <name evidence="10" type="ORF">C461_04397</name>
</gene>
<evidence type="ECO:0000256" key="1">
    <source>
        <dbReference type="ARBA" id="ARBA00000085"/>
    </source>
</evidence>
<keyword evidence="3" id="KW-0597">Phosphoprotein</keyword>
<dbReference type="InterPro" id="IPR036097">
    <property type="entry name" value="HisK_dim/P_sf"/>
</dbReference>
<accession>M0PJA7</accession>
<feature type="domain" description="Histidine kinase" evidence="7">
    <location>
        <begin position="774"/>
        <end position="981"/>
    </location>
</feature>
<dbReference type="RefSeq" id="WP_007998980.1">
    <property type="nucleotide sequence ID" value="NZ_AOJI01000017.1"/>
</dbReference>
<dbReference type="STRING" id="1230454.C461_04397"/>
<evidence type="ECO:0000259" key="9">
    <source>
        <dbReference type="PROSITE" id="PS50113"/>
    </source>
</evidence>
<dbReference type="Pfam" id="PF08447">
    <property type="entry name" value="PAS_3"/>
    <property type="match status" value="1"/>
</dbReference>
<name>M0PJA7_9EURY</name>
<dbReference type="InterPro" id="IPR005467">
    <property type="entry name" value="His_kinase_dom"/>
</dbReference>
<evidence type="ECO:0000256" key="4">
    <source>
        <dbReference type="ARBA" id="ARBA00022679"/>
    </source>
</evidence>
<proteinExistence type="predicted"/>
<feature type="domain" description="PAC" evidence="9">
    <location>
        <begin position="342"/>
        <end position="398"/>
    </location>
</feature>
<dbReference type="Proteomes" id="UP000011575">
    <property type="component" value="Unassembled WGS sequence"/>
</dbReference>
<dbReference type="GO" id="GO:0006355">
    <property type="term" value="P:regulation of DNA-templated transcription"/>
    <property type="evidence" value="ECO:0007669"/>
    <property type="project" value="InterPro"/>
</dbReference>
<dbReference type="GO" id="GO:0000155">
    <property type="term" value="F:phosphorelay sensor kinase activity"/>
    <property type="evidence" value="ECO:0007669"/>
    <property type="project" value="InterPro"/>
</dbReference>
<protein>
    <recommendedName>
        <fullName evidence="2">histidine kinase</fullName>
        <ecNumber evidence="2">2.7.13.3</ecNumber>
    </recommendedName>
</protein>
<sequence length="981" mass="109765">MSDEEPPFAGEGVLGTSTDSDKILLLVQGQRNQDLLADLLNDYEVAVAAPDADEPLPEFDLCIVGEENYRAFADTLRSEKENAGERYLPVLLLVGERGGHETSQRLRGVADDTLHIPAPEAVVRSRVESLLRTRRQSLQLALYRRAMDDSTAGIAIADADNDQPLTYVNDAFVEISGYNREEVLGRNCRFLQGEETDPESVQRLHDAIDAGETVSVELRNYRKDGTEFWNHLEIAPVYDHTGELTHYIGFQSDVTARRQAEERLREETETLERLFETSPVGITVLNTDGQVVRANGAAEEVLGLERSDVVGRTFDEPSWEIVDENGESVDSEDLPFSRVMATGETVRGYEHGIAEGGETRWLSINAAPLNDESGERISVITTIEDITERRAQERELERLIDLLDQTQAIGDIGGWEIDTEDGKAEFTKGLAELFGVWPQTKFDLDEAFGFYHPADEPKVRDVFERLVATGEPQEIDCRIQTASGETRWTHVRGKPHQSEPSVYRGTVQDVTERRERERELKETKELLQSVFDASPIGILAVDKDGITQLWSEGCERIFGWSDEEAIGEPLPNIQPEMRAEFDELRNEVIEGKDPVIGYETVRQRRDGSLVDVALTTAPMRDSDDEIIGVVGLLEDITDRKERQQELKRYERIVETTNDLIYTLDENLAFTSFNTAMAQFVGLPQDAITGEHLSTAFGYEYADVLADAATKILAEETTETTVETTLVTHRGEKRKYQTTVSVGMSDQKVEELVCVGRDITELQERERRLSVFDRVLRHNLRNKMNVIQGWSDRLIDGPTQEETADIAAKIQEASDELLNLSRLVREFDTVSDPAASELIKTMDVARHIEEIASEAKLSYPTASISVETPPIAEAEVHEAFELAVNELVDNAVKHSGERPSIHLSVTIDDEADAVVVRVADDGPGIPDLERRSITAGRESPLEHTNGLGLWFVRWMATNSGGSMQIKDNEPTGAVVELRFLRQ</sequence>
<dbReference type="InterPro" id="IPR035965">
    <property type="entry name" value="PAS-like_dom_sf"/>
</dbReference>
<evidence type="ECO:0000256" key="2">
    <source>
        <dbReference type="ARBA" id="ARBA00012438"/>
    </source>
</evidence>
<evidence type="ECO:0000313" key="10">
    <source>
        <dbReference type="EMBL" id="EMA68840.1"/>
    </source>
</evidence>
<keyword evidence="11" id="KW-1185">Reference proteome</keyword>
<feature type="domain" description="PAC" evidence="9">
    <location>
        <begin position="214"/>
        <end position="266"/>
    </location>
</feature>
<dbReference type="InterPro" id="IPR036890">
    <property type="entry name" value="HATPase_C_sf"/>
</dbReference>
<reference evidence="10 11" key="1">
    <citation type="journal article" date="2014" name="PLoS Genet.">
        <title>Phylogenetically driven sequencing of extremely halophilic archaea reveals strategies for static and dynamic osmo-response.</title>
        <authorList>
            <person name="Becker E.A."/>
            <person name="Seitzer P.M."/>
            <person name="Tritt A."/>
            <person name="Larsen D."/>
            <person name="Krusor M."/>
            <person name="Yao A.I."/>
            <person name="Wu D."/>
            <person name="Madern D."/>
            <person name="Eisen J.A."/>
            <person name="Darling A.E."/>
            <person name="Facciotti M.T."/>
        </authorList>
    </citation>
    <scope>NUCLEOTIDE SEQUENCE [LARGE SCALE GENOMIC DNA]</scope>
    <source>
        <strain evidence="10 11">JCM 13560</strain>
    </source>
</reference>
<dbReference type="SUPFAM" id="SSF47384">
    <property type="entry name" value="Homodimeric domain of signal transducing histidine kinase"/>
    <property type="match status" value="1"/>
</dbReference>
<dbReference type="CDD" id="cd00130">
    <property type="entry name" value="PAS"/>
    <property type="match status" value="4"/>
</dbReference>
<dbReference type="PANTHER" id="PTHR43304">
    <property type="entry name" value="PHYTOCHROME-LIKE PROTEIN CPH1"/>
    <property type="match status" value="1"/>
</dbReference>
<comment type="caution">
    <text evidence="10">The sequence shown here is derived from an EMBL/GenBank/DDBJ whole genome shotgun (WGS) entry which is preliminary data.</text>
</comment>
<feature type="domain" description="PAS" evidence="8">
    <location>
        <begin position="139"/>
        <end position="211"/>
    </location>
</feature>
<organism evidence="10 11">
    <name type="scientific">Halorubrum aidingense JCM 13560</name>
    <dbReference type="NCBI Taxonomy" id="1230454"/>
    <lineage>
        <taxon>Archaea</taxon>
        <taxon>Methanobacteriati</taxon>
        <taxon>Methanobacteriota</taxon>
        <taxon>Stenosarchaea group</taxon>
        <taxon>Halobacteria</taxon>
        <taxon>Halobacteriales</taxon>
        <taxon>Haloferacaceae</taxon>
        <taxon>Halorubrum</taxon>
    </lineage>
</organism>
<dbReference type="Pfam" id="PF08448">
    <property type="entry name" value="PAS_4"/>
    <property type="match status" value="1"/>
</dbReference>
<evidence type="ECO:0000259" key="7">
    <source>
        <dbReference type="PROSITE" id="PS50109"/>
    </source>
</evidence>
<dbReference type="InterPro" id="IPR000700">
    <property type="entry name" value="PAS-assoc_C"/>
</dbReference>
<dbReference type="Pfam" id="PF13426">
    <property type="entry name" value="PAS_9"/>
    <property type="match status" value="1"/>
</dbReference>
<keyword evidence="5 10" id="KW-0418">Kinase</keyword>
<dbReference type="PATRIC" id="fig|1230454.4.peg.902"/>
<dbReference type="EC" id="2.7.13.3" evidence="2"/>
<dbReference type="PROSITE" id="PS50113">
    <property type="entry name" value="PAC"/>
    <property type="match status" value="4"/>
</dbReference>
<dbReference type="InterPro" id="IPR013767">
    <property type="entry name" value="PAS_fold"/>
</dbReference>
<evidence type="ECO:0000256" key="3">
    <source>
        <dbReference type="ARBA" id="ARBA00022553"/>
    </source>
</evidence>
<dbReference type="CDD" id="cd00075">
    <property type="entry name" value="HATPase"/>
    <property type="match status" value="1"/>
</dbReference>
<dbReference type="SMART" id="SM00086">
    <property type="entry name" value="PAC"/>
    <property type="match status" value="5"/>
</dbReference>
<dbReference type="InterPro" id="IPR013655">
    <property type="entry name" value="PAS_fold_3"/>
</dbReference>
<dbReference type="Pfam" id="PF00989">
    <property type="entry name" value="PAS"/>
    <property type="match status" value="2"/>
</dbReference>
<feature type="domain" description="PAC" evidence="9">
    <location>
        <begin position="473"/>
        <end position="522"/>
    </location>
</feature>
<dbReference type="InterPro" id="IPR003594">
    <property type="entry name" value="HATPase_dom"/>
</dbReference>
<dbReference type="SUPFAM" id="SSF55874">
    <property type="entry name" value="ATPase domain of HSP90 chaperone/DNA topoisomerase II/histidine kinase"/>
    <property type="match status" value="1"/>
</dbReference>
<evidence type="ECO:0000313" key="11">
    <source>
        <dbReference type="Proteomes" id="UP000011575"/>
    </source>
</evidence>
<feature type="region of interest" description="Disordered" evidence="6">
    <location>
        <begin position="491"/>
        <end position="510"/>
    </location>
</feature>
<dbReference type="Gene3D" id="2.10.70.100">
    <property type="match status" value="1"/>
</dbReference>
<dbReference type="InterPro" id="IPR001610">
    <property type="entry name" value="PAC"/>
</dbReference>
<dbReference type="InterPro" id="IPR013656">
    <property type="entry name" value="PAS_4"/>
</dbReference>
<dbReference type="OrthoDB" id="8127at2157"/>
<dbReference type="NCBIfam" id="TIGR00229">
    <property type="entry name" value="sensory_box"/>
    <property type="match status" value="5"/>
</dbReference>
<dbReference type="Gene3D" id="3.30.450.20">
    <property type="entry name" value="PAS domain"/>
    <property type="match status" value="5"/>
</dbReference>
<dbReference type="Pfam" id="PF02518">
    <property type="entry name" value="HATPase_c"/>
    <property type="match status" value="1"/>
</dbReference>
<evidence type="ECO:0000256" key="6">
    <source>
        <dbReference type="SAM" id="MobiDB-lite"/>
    </source>
</evidence>
<dbReference type="PANTHER" id="PTHR43304:SF1">
    <property type="entry name" value="PAC DOMAIN-CONTAINING PROTEIN"/>
    <property type="match status" value="1"/>
</dbReference>
<evidence type="ECO:0000256" key="5">
    <source>
        <dbReference type="ARBA" id="ARBA00022777"/>
    </source>
</evidence>
<feature type="domain" description="PAS" evidence="8">
    <location>
        <begin position="523"/>
        <end position="592"/>
    </location>
</feature>
<dbReference type="AlphaFoldDB" id="M0PJA7"/>
<dbReference type="EMBL" id="AOJI01000017">
    <property type="protein sequence ID" value="EMA68840.1"/>
    <property type="molecule type" value="Genomic_DNA"/>
</dbReference>
<dbReference type="SMART" id="SM00387">
    <property type="entry name" value="HATPase_c"/>
    <property type="match status" value="1"/>
</dbReference>
<dbReference type="SMART" id="SM00091">
    <property type="entry name" value="PAS"/>
    <property type="match status" value="4"/>
</dbReference>
<dbReference type="InterPro" id="IPR052162">
    <property type="entry name" value="Sensor_kinase/Photoreceptor"/>
</dbReference>
<comment type="catalytic activity">
    <reaction evidence="1">
        <text>ATP + protein L-histidine = ADP + protein N-phospho-L-histidine.</text>
        <dbReference type="EC" id="2.7.13.3"/>
    </reaction>
</comment>
<dbReference type="PROSITE" id="PS50112">
    <property type="entry name" value="PAS"/>
    <property type="match status" value="4"/>
</dbReference>